<reference evidence="4 5" key="1">
    <citation type="journal article" date="2014" name="Int. J. Syst. Evol. Microbiol.">
        <title>Complete genome sequence of Corynebacterium casei LMG S-19264T (=DSM 44701T), isolated from a smear-ripened cheese.</title>
        <authorList>
            <consortium name="US DOE Joint Genome Institute (JGI-PGF)"/>
            <person name="Walter F."/>
            <person name="Albersmeier A."/>
            <person name="Kalinowski J."/>
            <person name="Ruckert C."/>
        </authorList>
    </citation>
    <scope>NUCLEOTIDE SEQUENCE [LARGE SCALE GENOMIC DNA]</scope>
    <source>
        <strain evidence="4 5">NBRC 112785</strain>
    </source>
</reference>
<name>A0AA37TKM5_9GAMM</name>
<dbReference type="SUPFAM" id="SSF56563">
    <property type="entry name" value="Major capsid protein gp5"/>
    <property type="match status" value="1"/>
</dbReference>
<dbReference type="AlphaFoldDB" id="A0AA37TKM5"/>
<evidence type="ECO:0000256" key="1">
    <source>
        <dbReference type="ARBA" id="ARBA00004328"/>
    </source>
</evidence>
<dbReference type="Gene3D" id="3.30.2400.10">
    <property type="entry name" value="Major capsid protein gp5"/>
    <property type="match status" value="1"/>
</dbReference>
<comment type="caution">
    <text evidence="4">The sequence shown here is derived from an EMBL/GenBank/DDBJ whole genome shotgun (WGS) entry which is preliminary data.</text>
</comment>
<dbReference type="InterPro" id="IPR054612">
    <property type="entry name" value="Phage_capsid-like_C"/>
</dbReference>
<organism evidence="4 5">
    <name type="scientific">Paraferrimonas haliotis</name>
    <dbReference type="NCBI Taxonomy" id="2013866"/>
    <lineage>
        <taxon>Bacteria</taxon>
        <taxon>Pseudomonadati</taxon>
        <taxon>Pseudomonadota</taxon>
        <taxon>Gammaproteobacteria</taxon>
        <taxon>Alteromonadales</taxon>
        <taxon>Ferrimonadaceae</taxon>
        <taxon>Paraferrimonas</taxon>
    </lineage>
</organism>
<dbReference type="RefSeq" id="WP_095497213.1">
    <property type="nucleotide sequence ID" value="NZ_BSPO01000002.1"/>
</dbReference>
<feature type="region of interest" description="Disordered" evidence="2">
    <location>
        <begin position="19"/>
        <end position="43"/>
    </location>
</feature>
<dbReference type="NCBIfam" id="TIGR01554">
    <property type="entry name" value="major_cap_HK97"/>
    <property type="match status" value="1"/>
</dbReference>
<dbReference type="InterPro" id="IPR024455">
    <property type="entry name" value="Phage_capsid"/>
</dbReference>
<proteinExistence type="predicted"/>
<protein>
    <submittedName>
        <fullName evidence="4">Phage capsid protein</fullName>
    </submittedName>
</protein>
<accession>A0AA37TKM5</accession>
<feature type="domain" description="Phage capsid-like C-terminal" evidence="3">
    <location>
        <begin position="117"/>
        <end position="391"/>
    </location>
</feature>
<evidence type="ECO:0000313" key="4">
    <source>
        <dbReference type="EMBL" id="GLS83227.1"/>
    </source>
</evidence>
<gene>
    <name evidence="4" type="ORF">GCM10007894_12040</name>
</gene>
<dbReference type="Proteomes" id="UP001157439">
    <property type="component" value="Unassembled WGS sequence"/>
</dbReference>
<comment type="subcellular location">
    <subcellularLocation>
        <location evidence="1">Virion</location>
    </subcellularLocation>
</comment>
<evidence type="ECO:0000259" key="3">
    <source>
        <dbReference type="Pfam" id="PF05065"/>
    </source>
</evidence>
<dbReference type="Pfam" id="PF05065">
    <property type="entry name" value="Phage_capsid"/>
    <property type="match status" value="1"/>
</dbReference>
<sequence length="396" mass="43899">MKLHEMLQKRNNIAKQMRELNDKAKDEKRGFTDDENKRWGDMTLEHEQLSDSIEREEKLRNLDDQESQERSIDLGTDTTEARHAQLFEKVVRNGLSDLTTEERAEFRAMGVGQDTKGGFTVPTNFRDKVVESMALYGGLANVCQVLNTSDGQPMEWPVFDGRADVGEMIGENAQSGEESPDTANVSLGAKKATSKIIRISNELLQDSGVDIAGMLSRRVASRLGRVEALQIISGDGTGNNVNGVVNQIQQSHTANAVSAVTYEDLVELKHKVDPAYRMGGMCRFLFNDDTFKSLKLLKDSQNRPLWLPAIAGVAPSTIDGDQFTIEQALSNAQASSTSAMYGDMNGIVLRRVNYMALRRLVERYADYDQTGFIGFHRFDVLLEDVAAVAKLSHAAS</sequence>
<keyword evidence="5" id="KW-1185">Reference proteome</keyword>
<evidence type="ECO:0000256" key="2">
    <source>
        <dbReference type="SAM" id="MobiDB-lite"/>
    </source>
</evidence>
<evidence type="ECO:0000313" key="5">
    <source>
        <dbReference type="Proteomes" id="UP001157439"/>
    </source>
</evidence>
<dbReference type="EMBL" id="BSPO01000002">
    <property type="protein sequence ID" value="GLS83227.1"/>
    <property type="molecule type" value="Genomic_DNA"/>
</dbReference>